<reference evidence="10" key="2">
    <citation type="submission" date="2023-01" db="EMBL/GenBank/DDBJ databases">
        <authorList>
            <person name="Sun Q."/>
            <person name="Evtushenko L."/>
        </authorList>
    </citation>
    <scope>NUCLEOTIDE SEQUENCE</scope>
    <source>
        <strain evidence="10">VKM Ac-1321</strain>
    </source>
</reference>
<organism evidence="10 11">
    <name type="scientific">Dactylosporangium matsuzakiense</name>
    <dbReference type="NCBI Taxonomy" id="53360"/>
    <lineage>
        <taxon>Bacteria</taxon>
        <taxon>Bacillati</taxon>
        <taxon>Actinomycetota</taxon>
        <taxon>Actinomycetes</taxon>
        <taxon>Micromonosporales</taxon>
        <taxon>Micromonosporaceae</taxon>
        <taxon>Dactylosporangium</taxon>
    </lineage>
</organism>
<comment type="caution">
    <text evidence="10">The sequence shown here is derived from an EMBL/GenBank/DDBJ whole genome shotgun (WGS) entry which is preliminary data.</text>
</comment>
<evidence type="ECO:0000259" key="9">
    <source>
        <dbReference type="PROSITE" id="PS51755"/>
    </source>
</evidence>
<dbReference type="Pfam" id="PF00486">
    <property type="entry name" value="Trans_reg_C"/>
    <property type="match status" value="1"/>
</dbReference>
<evidence type="ECO:0000256" key="5">
    <source>
        <dbReference type="ARBA" id="ARBA00023163"/>
    </source>
</evidence>
<dbReference type="FunFam" id="1.10.10.10:FF:000018">
    <property type="entry name" value="DNA-binding response regulator ResD"/>
    <property type="match status" value="1"/>
</dbReference>
<protein>
    <submittedName>
        <fullName evidence="10">Sensory transduction protein</fullName>
    </submittedName>
</protein>
<dbReference type="Gene3D" id="6.10.250.690">
    <property type="match status" value="1"/>
</dbReference>
<dbReference type="InterPro" id="IPR016032">
    <property type="entry name" value="Sig_transdc_resp-reg_C-effctor"/>
</dbReference>
<keyword evidence="5" id="KW-0804">Transcription</keyword>
<dbReference type="Gene3D" id="3.40.50.2300">
    <property type="match status" value="1"/>
</dbReference>
<dbReference type="FunFam" id="3.40.50.2300:FF:000001">
    <property type="entry name" value="DNA-binding response regulator PhoB"/>
    <property type="match status" value="1"/>
</dbReference>
<dbReference type="GO" id="GO:0005829">
    <property type="term" value="C:cytosol"/>
    <property type="evidence" value="ECO:0007669"/>
    <property type="project" value="TreeGrafter"/>
</dbReference>
<dbReference type="Proteomes" id="UP001143480">
    <property type="component" value="Unassembled WGS sequence"/>
</dbReference>
<feature type="domain" description="Response regulatory" evidence="8">
    <location>
        <begin position="12"/>
        <end position="125"/>
    </location>
</feature>
<dbReference type="InterPro" id="IPR001789">
    <property type="entry name" value="Sig_transdc_resp-reg_receiver"/>
</dbReference>
<dbReference type="AlphaFoldDB" id="A0A9W6KU88"/>
<dbReference type="PANTHER" id="PTHR48111:SF4">
    <property type="entry name" value="DNA-BINDING DUAL TRANSCRIPTIONAL REGULATOR OMPR"/>
    <property type="match status" value="1"/>
</dbReference>
<dbReference type="GO" id="GO:0006355">
    <property type="term" value="P:regulation of DNA-templated transcription"/>
    <property type="evidence" value="ECO:0007669"/>
    <property type="project" value="InterPro"/>
</dbReference>
<dbReference type="PROSITE" id="PS50110">
    <property type="entry name" value="RESPONSE_REGULATORY"/>
    <property type="match status" value="1"/>
</dbReference>
<evidence type="ECO:0000313" key="11">
    <source>
        <dbReference type="Proteomes" id="UP001143480"/>
    </source>
</evidence>
<dbReference type="PROSITE" id="PS51755">
    <property type="entry name" value="OMPR_PHOB"/>
    <property type="match status" value="1"/>
</dbReference>
<accession>A0A9W6KU88</accession>
<dbReference type="PANTHER" id="PTHR48111">
    <property type="entry name" value="REGULATOR OF RPOS"/>
    <property type="match status" value="1"/>
</dbReference>
<dbReference type="Gene3D" id="1.10.10.10">
    <property type="entry name" value="Winged helix-like DNA-binding domain superfamily/Winged helix DNA-binding domain"/>
    <property type="match status" value="1"/>
</dbReference>
<dbReference type="InterPro" id="IPR039420">
    <property type="entry name" value="WalR-like"/>
</dbReference>
<dbReference type="RefSeq" id="WP_261959832.1">
    <property type="nucleotide sequence ID" value="NZ_BAAAXA010000001.1"/>
</dbReference>
<reference evidence="10" key="1">
    <citation type="journal article" date="2014" name="Int. J. Syst. Evol. Microbiol.">
        <title>Complete genome sequence of Corynebacterium casei LMG S-19264T (=DSM 44701T), isolated from a smear-ripened cheese.</title>
        <authorList>
            <consortium name="US DOE Joint Genome Institute (JGI-PGF)"/>
            <person name="Walter F."/>
            <person name="Albersmeier A."/>
            <person name="Kalinowski J."/>
            <person name="Ruckert C."/>
        </authorList>
    </citation>
    <scope>NUCLEOTIDE SEQUENCE</scope>
    <source>
        <strain evidence="10">VKM Ac-1321</strain>
    </source>
</reference>
<evidence type="ECO:0000256" key="4">
    <source>
        <dbReference type="ARBA" id="ARBA00023125"/>
    </source>
</evidence>
<dbReference type="InterPro" id="IPR036388">
    <property type="entry name" value="WH-like_DNA-bd_sf"/>
</dbReference>
<dbReference type="GO" id="GO:0000976">
    <property type="term" value="F:transcription cis-regulatory region binding"/>
    <property type="evidence" value="ECO:0007669"/>
    <property type="project" value="TreeGrafter"/>
</dbReference>
<evidence type="ECO:0000256" key="7">
    <source>
        <dbReference type="PROSITE-ProRule" id="PRU01091"/>
    </source>
</evidence>
<dbReference type="CDD" id="cd00383">
    <property type="entry name" value="trans_reg_C"/>
    <property type="match status" value="1"/>
</dbReference>
<dbReference type="CDD" id="cd17574">
    <property type="entry name" value="REC_OmpR"/>
    <property type="match status" value="1"/>
</dbReference>
<dbReference type="InterPro" id="IPR001867">
    <property type="entry name" value="OmpR/PhoB-type_DNA-bd"/>
</dbReference>
<dbReference type="SMART" id="SM00448">
    <property type="entry name" value="REC"/>
    <property type="match status" value="1"/>
</dbReference>
<keyword evidence="1 6" id="KW-0597">Phosphoprotein</keyword>
<evidence type="ECO:0000256" key="2">
    <source>
        <dbReference type="ARBA" id="ARBA00023012"/>
    </source>
</evidence>
<keyword evidence="3" id="KW-0805">Transcription regulation</keyword>
<dbReference type="SUPFAM" id="SSF46894">
    <property type="entry name" value="C-terminal effector domain of the bipartite response regulators"/>
    <property type="match status" value="1"/>
</dbReference>
<keyword evidence="2" id="KW-0902">Two-component regulatory system</keyword>
<sequence length="241" mass="26784">MDSDASPGPAARVLVVEDDQHLAHLVSRYLQRDNFEVEHAGDGGAAVTHARRFAPDVVILDIGLPGIDGLEVCRRLRQFTDCYIIMLTARDDEIDKLVGLTVGADDYLTKPFSHRELVARVKVLLRRPRRPHPAASLAIPPAVTVGALRIDPAAREVHLHDRLIPLTPTEFDLLTTLATHRAMVLSRRQLVEAVWGPAWVGDERMIDVHIRNLRRKLGDDATTPKYIRTIRGAGYRIGAGQ</sequence>
<feature type="modified residue" description="4-aspartylphosphate" evidence="6">
    <location>
        <position position="61"/>
    </location>
</feature>
<keyword evidence="4 7" id="KW-0238">DNA-binding</keyword>
<proteinExistence type="predicted"/>
<gene>
    <name evidence="10" type="ORF">GCM10017581_090420</name>
</gene>
<dbReference type="Pfam" id="PF00072">
    <property type="entry name" value="Response_reg"/>
    <property type="match status" value="1"/>
</dbReference>
<dbReference type="SUPFAM" id="SSF52172">
    <property type="entry name" value="CheY-like"/>
    <property type="match status" value="1"/>
</dbReference>
<feature type="DNA-binding region" description="OmpR/PhoB-type" evidence="7">
    <location>
        <begin position="140"/>
        <end position="239"/>
    </location>
</feature>
<dbReference type="EMBL" id="BSFP01000091">
    <property type="protein sequence ID" value="GLL07290.1"/>
    <property type="molecule type" value="Genomic_DNA"/>
</dbReference>
<evidence type="ECO:0000256" key="1">
    <source>
        <dbReference type="ARBA" id="ARBA00022553"/>
    </source>
</evidence>
<dbReference type="GO" id="GO:0000156">
    <property type="term" value="F:phosphorelay response regulator activity"/>
    <property type="evidence" value="ECO:0007669"/>
    <property type="project" value="TreeGrafter"/>
</dbReference>
<evidence type="ECO:0000256" key="3">
    <source>
        <dbReference type="ARBA" id="ARBA00023015"/>
    </source>
</evidence>
<feature type="domain" description="OmpR/PhoB-type" evidence="9">
    <location>
        <begin position="140"/>
        <end position="239"/>
    </location>
</feature>
<evidence type="ECO:0000259" key="8">
    <source>
        <dbReference type="PROSITE" id="PS50110"/>
    </source>
</evidence>
<name>A0A9W6KU88_9ACTN</name>
<dbReference type="InterPro" id="IPR011006">
    <property type="entry name" value="CheY-like_superfamily"/>
</dbReference>
<evidence type="ECO:0000256" key="6">
    <source>
        <dbReference type="PROSITE-ProRule" id="PRU00169"/>
    </source>
</evidence>
<keyword evidence="11" id="KW-1185">Reference proteome</keyword>
<dbReference type="GO" id="GO:0032993">
    <property type="term" value="C:protein-DNA complex"/>
    <property type="evidence" value="ECO:0007669"/>
    <property type="project" value="TreeGrafter"/>
</dbReference>
<dbReference type="SMART" id="SM00862">
    <property type="entry name" value="Trans_reg_C"/>
    <property type="match status" value="1"/>
</dbReference>
<evidence type="ECO:0000313" key="10">
    <source>
        <dbReference type="EMBL" id="GLL07290.1"/>
    </source>
</evidence>